<feature type="transmembrane region" description="Helical" evidence="6">
    <location>
        <begin position="240"/>
        <end position="258"/>
    </location>
</feature>
<dbReference type="GO" id="GO:0016020">
    <property type="term" value="C:membrane"/>
    <property type="evidence" value="ECO:0007669"/>
    <property type="project" value="UniProtKB-SubCell"/>
</dbReference>
<evidence type="ECO:0000256" key="3">
    <source>
        <dbReference type="ARBA" id="ARBA00022989"/>
    </source>
</evidence>
<organism evidence="8 9">
    <name type="scientific">candidate division WWE3 bacterium CG08_land_8_20_14_0_20_41_10</name>
    <dbReference type="NCBI Taxonomy" id="1975085"/>
    <lineage>
        <taxon>Bacteria</taxon>
        <taxon>Katanobacteria</taxon>
    </lineage>
</organism>
<dbReference type="SUPFAM" id="SSF48452">
    <property type="entry name" value="TPR-like"/>
    <property type="match status" value="1"/>
</dbReference>
<feature type="transmembrane region" description="Helical" evidence="6">
    <location>
        <begin position="90"/>
        <end position="112"/>
    </location>
</feature>
<keyword evidence="3 6" id="KW-1133">Transmembrane helix</keyword>
<evidence type="ECO:0000256" key="2">
    <source>
        <dbReference type="ARBA" id="ARBA00022692"/>
    </source>
</evidence>
<sequence length="651" mass="73259">MGKQVSRILVYVLVFFTPFLFVQNTNELFEFPKMYFVYLVGSLFIVVTALGRLWGTGHNNRKTHLPKLLGLLVTSFVLSTLFSTHPHTSMWGYFSRFNGGLVSVLIFYGIYWSTKRLQPPIPQLLRVIALTMFPISIYAILQHFGLGGKWESDTTARAFATFGQPNWYSAYCAMVLPIILYFALFENHRVNRIGWLALFVLGFSGFWYSYSVSGILGLTVSLGLLLTLNFNLVKKNLPTLVVTASICLLLAVLNPGMFKQKISDALMDGEKFLQARLKKPADTVPQTIVASPLGNTDPVSTQYAITDSGAIRKGLWKGALNLAVSSPKVFLLGTGPETFPYEFQKFRPTSLNYSSEWNYILNKPHNYYLELLTQNGVLGLLIYLAIIIKILLAKHRVLTPALFGLFVTNIFSWPTVSTSLLFWVFMALLTSDIEGGGGRAPRDALLKVSRISSLPRLTLLALLITAYIFVNVQFVKQYSADLANKKSQNYFDQGSIEQALEYSDKSIKLNPYEPFYYRTRAKTYILQTTGQNINVTNSLKALALKDMLKSQELNPRNLSTLRGLVSLYYFLALQNIGSVAKDDATGSNIDSFYLEIAQNYYKNLTANYPTDVGVLTLVAKYQKTLGLNIDHEVTVKQVKALRSDLLEWYLQ</sequence>
<keyword evidence="4 6" id="KW-0472">Membrane</keyword>
<gene>
    <name evidence="8" type="ORF">COT50_02780</name>
</gene>
<dbReference type="InterPro" id="IPR011990">
    <property type="entry name" value="TPR-like_helical_dom_sf"/>
</dbReference>
<protein>
    <recommendedName>
        <fullName evidence="7">O-antigen ligase-related domain-containing protein</fullName>
    </recommendedName>
</protein>
<feature type="transmembrane region" description="Helical" evidence="6">
    <location>
        <begin position="457"/>
        <end position="475"/>
    </location>
</feature>
<feature type="transmembrane region" description="Helical" evidence="6">
    <location>
        <begin position="35"/>
        <end position="55"/>
    </location>
</feature>
<name>A0A2H0XBU7_UNCKA</name>
<evidence type="ECO:0000256" key="6">
    <source>
        <dbReference type="SAM" id="Phobius"/>
    </source>
</evidence>
<dbReference type="Proteomes" id="UP000231252">
    <property type="component" value="Unassembled WGS sequence"/>
</dbReference>
<feature type="transmembrane region" description="Helical" evidence="6">
    <location>
        <begin position="192"/>
        <end position="209"/>
    </location>
</feature>
<dbReference type="Gene3D" id="1.25.40.10">
    <property type="entry name" value="Tetratricopeptide repeat domain"/>
    <property type="match status" value="1"/>
</dbReference>
<dbReference type="Pfam" id="PF04932">
    <property type="entry name" value="Wzy_C"/>
    <property type="match status" value="1"/>
</dbReference>
<accession>A0A2H0XBU7</accession>
<comment type="caution">
    <text evidence="8">The sequence shown here is derived from an EMBL/GenBank/DDBJ whole genome shotgun (WGS) entry which is preliminary data.</text>
</comment>
<dbReference type="InterPro" id="IPR019734">
    <property type="entry name" value="TPR_rpt"/>
</dbReference>
<dbReference type="EMBL" id="PEYU01000063">
    <property type="protein sequence ID" value="PIS22285.1"/>
    <property type="molecule type" value="Genomic_DNA"/>
</dbReference>
<keyword evidence="2 6" id="KW-0812">Transmembrane</keyword>
<feature type="domain" description="O-antigen ligase-related" evidence="7">
    <location>
        <begin position="198"/>
        <end position="384"/>
    </location>
</feature>
<dbReference type="PANTHER" id="PTHR37422:SF13">
    <property type="entry name" value="LIPOPOLYSACCHARIDE BIOSYNTHESIS PROTEIN PA4999-RELATED"/>
    <property type="match status" value="1"/>
</dbReference>
<evidence type="ECO:0000256" key="5">
    <source>
        <dbReference type="PROSITE-ProRule" id="PRU00339"/>
    </source>
</evidence>
<evidence type="ECO:0000259" key="7">
    <source>
        <dbReference type="Pfam" id="PF04932"/>
    </source>
</evidence>
<feature type="transmembrane region" description="Helical" evidence="6">
    <location>
        <begin position="7"/>
        <end position="23"/>
    </location>
</feature>
<dbReference type="InterPro" id="IPR051533">
    <property type="entry name" value="WaaL-like"/>
</dbReference>
<feature type="transmembrane region" description="Helical" evidence="6">
    <location>
        <begin position="124"/>
        <end position="146"/>
    </location>
</feature>
<evidence type="ECO:0000256" key="1">
    <source>
        <dbReference type="ARBA" id="ARBA00004141"/>
    </source>
</evidence>
<comment type="subcellular location">
    <subcellularLocation>
        <location evidence="1">Membrane</location>
        <topology evidence="1">Multi-pass membrane protein</topology>
    </subcellularLocation>
</comment>
<feature type="transmembrane region" description="Helical" evidence="6">
    <location>
        <begin position="166"/>
        <end position="185"/>
    </location>
</feature>
<reference evidence="9" key="1">
    <citation type="submission" date="2017-09" db="EMBL/GenBank/DDBJ databases">
        <title>Depth-based differentiation of microbial function through sediment-hosted aquifers and enrichment of novel symbionts in the deep terrestrial subsurface.</title>
        <authorList>
            <person name="Probst A.J."/>
            <person name="Ladd B."/>
            <person name="Jarett J.K."/>
            <person name="Geller-Mcgrath D.E."/>
            <person name="Sieber C.M.K."/>
            <person name="Emerson J.B."/>
            <person name="Anantharaman K."/>
            <person name="Thomas B.C."/>
            <person name="Malmstrom R."/>
            <person name="Stieglmeier M."/>
            <person name="Klingl A."/>
            <person name="Woyke T."/>
            <person name="Ryan C.M."/>
            <person name="Banfield J.F."/>
        </authorList>
    </citation>
    <scope>NUCLEOTIDE SEQUENCE [LARGE SCALE GENOMIC DNA]</scope>
</reference>
<dbReference type="AlphaFoldDB" id="A0A2H0XBU7"/>
<evidence type="ECO:0000313" key="8">
    <source>
        <dbReference type="EMBL" id="PIS22285.1"/>
    </source>
</evidence>
<dbReference type="PROSITE" id="PS50005">
    <property type="entry name" value="TPR"/>
    <property type="match status" value="1"/>
</dbReference>
<proteinExistence type="predicted"/>
<feature type="transmembrane region" description="Helical" evidence="6">
    <location>
        <begin position="67"/>
        <end position="84"/>
    </location>
</feature>
<evidence type="ECO:0000256" key="4">
    <source>
        <dbReference type="ARBA" id="ARBA00023136"/>
    </source>
</evidence>
<feature type="transmembrane region" description="Helical" evidence="6">
    <location>
        <begin position="371"/>
        <end position="392"/>
    </location>
</feature>
<dbReference type="PANTHER" id="PTHR37422">
    <property type="entry name" value="TEICHURONIC ACID BIOSYNTHESIS PROTEIN TUAE"/>
    <property type="match status" value="1"/>
</dbReference>
<keyword evidence="5" id="KW-0802">TPR repeat</keyword>
<evidence type="ECO:0000313" key="9">
    <source>
        <dbReference type="Proteomes" id="UP000231252"/>
    </source>
</evidence>
<feature type="transmembrane region" description="Helical" evidence="6">
    <location>
        <begin position="215"/>
        <end position="233"/>
    </location>
</feature>
<dbReference type="InterPro" id="IPR007016">
    <property type="entry name" value="O-antigen_ligase-rel_domated"/>
</dbReference>
<feature type="repeat" description="TPR" evidence="5">
    <location>
        <begin position="480"/>
        <end position="513"/>
    </location>
</feature>